<dbReference type="Proteomes" id="UP000186143">
    <property type="component" value="Unassembled WGS sequence"/>
</dbReference>
<organism evidence="2 3">
    <name type="scientific">Xaviernesmea rhizosphaerae</name>
    <dbReference type="NCBI Taxonomy" id="1672749"/>
    <lineage>
        <taxon>Bacteria</taxon>
        <taxon>Pseudomonadati</taxon>
        <taxon>Pseudomonadota</taxon>
        <taxon>Alphaproteobacteria</taxon>
        <taxon>Hyphomicrobiales</taxon>
        <taxon>Rhizobiaceae</taxon>
        <taxon>Rhizobium/Agrobacterium group</taxon>
        <taxon>Xaviernesmea</taxon>
    </lineage>
</organism>
<comment type="caution">
    <text evidence="2">The sequence shown here is derived from an EMBL/GenBank/DDBJ whole genome shotgun (WGS) entry which is preliminary data.</text>
</comment>
<accession>A0A1Q9AIP7</accession>
<protein>
    <submittedName>
        <fullName evidence="2">Uncharacterized protein</fullName>
    </submittedName>
</protein>
<evidence type="ECO:0000313" key="3">
    <source>
        <dbReference type="Proteomes" id="UP000186143"/>
    </source>
</evidence>
<dbReference type="RefSeq" id="WP_075635125.1">
    <property type="nucleotide sequence ID" value="NZ_MKIO01000030.1"/>
</dbReference>
<dbReference type="STRING" id="1672749.BJF92_16970"/>
<dbReference type="EMBL" id="MKIO01000030">
    <property type="protein sequence ID" value="OLP55087.1"/>
    <property type="molecule type" value="Genomic_DNA"/>
</dbReference>
<dbReference type="OrthoDB" id="8276977at2"/>
<feature type="coiled-coil region" evidence="1">
    <location>
        <begin position="63"/>
        <end position="101"/>
    </location>
</feature>
<dbReference type="AlphaFoldDB" id="A0A1Q9AIP7"/>
<gene>
    <name evidence="2" type="ORF">BJF92_16970</name>
</gene>
<sequence length="217" mass="23191">MSASSLSRYLKDFSAPAIDIQVGASSSYFSDLDMPDVSLLPSPAQPKIDIDAERLQARRDGRAEAEEELSERHAAEIAALEARHQEALEALRATLEAEAAQRIAERFKEMSAAIVEHLGGEAARALAPVLQDALARKAVADLGRALRRSLAEGEACRIVVTGPAKLYAALKAELGDTAEASFRHVEADDIDLSVDMGGPILVTRMSAFAKAVEKVLA</sequence>
<evidence type="ECO:0000256" key="1">
    <source>
        <dbReference type="SAM" id="Coils"/>
    </source>
</evidence>
<proteinExistence type="predicted"/>
<keyword evidence="1" id="KW-0175">Coiled coil</keyword>
<reference evidence="2 3" key="1">
    <citation type="submission" date="2016-09" db="EMBL/GenBank/DDBJ databases">
        <title>Rhizobium sp. nov., a novel species isolated from the rice rhizosphere.</title>
        <authorList>
            <person name="Zhao J."/>
            <person name="Zhang X."/>
        </authorList>
    </citation>
    <scope>NUCLEOTIDE SEQUENCE [LARGE SCALE GENOMIC DNA]</scope>
    <source>
        <strain evidence="2 3">MH17</strain>
    </source>
</reference>
<evidence type="ECO:0000313" key="2">
    <source>
        <dbReference type="EMBL" id="OLP55087.1"/>
    </source>
</evidence>
<name>A0A1Q9AIP7_9HYPH</name>